<dbReference type="Gene3D" id="1.20.1250.20">
    <property type="entry name" value="MFS general substrate transporter like domains"/>
    <property type="match status" value="1"/>
</dbReference>
<feature type="domain" description="Major facilitator superfamily (MFS) profile" evidence="11">
    <location>
        <begin position="55"/>
        <end position="499"/>
    </location>
</feature>
<dbReference type="GO" id="GO:0016020">
    <property type="term" value="C:membrane"/>
    <property type="evidence" value="ECO:0007669"/>
    <property type="project" value="UniProtKB-SubCell"/>
</dbReference>
<sequence length="541" mass="58893">MEKDSKPVGEHIEHQDDKGSDPHHYTSTGAEVCESAYAGYSRAQVLRVFWKSTLFCALAVWAGLSDGYEYVVTVSIVSNQGFINQFGTVDASGTAAIPAVYMSLWGGLLASTQLIGQLVAGWLSDATGRKGTMYTFTVFCIVGVSLECAATEWKLWLAAKTLMGVALGMVQVSITTYVSEVAPAQIRGALLSGYSLAFALGQFASAIALQIIQTSAQPLKWRRAVYSQWVFIGIWMIIMVILPESPWYWAGKQNVAQAKASLRRLYGNIPGYDVDREYAVMEKEIAHSKAIHAEGKLPRFAEIFKGVNLRRTLASMMPIMLQQLCGVPIFFSYLTYLFQMAGIKDPFQSTVIMYVILLVGITISFWTTELVGRRPVLLWGCVLMVLANIGLGITGSVKTTDGALRGSLAMSCIWVFVYSMSAAPLGWISAAETATPYLKSLTTGFAIGCYSALNLIFQFCVPLMLAKDGADWGVKAAYLFAGLAILGGIGIYFLTPETAGRTYSELDELFESGISPRKFAQTKTSAQMTGTKDSERVSSVV</sequence>
<gene>
    <name evidence="12" type="ORF">EHS24_008039</name>
</gene>
<feature type="region of interest" description="Disordered" evidence="9">
    <location>
        <begin position="1"/>
        <end position="25"/>
    </location>
</feature>
<dbReference type="SUPFAM" id="SSF103473">
    <property type="entry name" value="MFS general substrate transporter"/>
    <property type="match status" value="1"/>
</dbReference>
<dbReference type="InterPro" id="IPR050360">
    <property type="entry name" value="MFS_Sugar_Transporters"/>
</dbReference>
<dbReference type="InterPro" id="IPR003663">
    <property type="entry name" value="Sugar/inositol_transpt"/>
</dbReference>
<comment type="subcellular location">
    <subcellularLocation>
        <location evidence="1">Membrane</location>
        <topology evidence="1">Multi-pass membrane protein</topology>
    </subcellularLocation>
</comment>
<comment type="catalytic activity">
    <reaction evidence="7">
        <text>myo-inositol(out) + H(+)(out) = myo-inositol(in) + H(+)(in)</text>
        <dbReference type="Rhea" id="RHEA:60364"/>
        <dbReference type="ChEBI" id="CHEBI:15378"/>
        <dbReference type="ChEBI" id="CHEBI:17268"/>
    </reaction>
</comment>
<evidence type="ECO:0000256" key="4">
    <source>
        <dbReference type="ARBA" id="ARBA00022692"/>
    </source>
</evidence>
<feature type="region of interest" description="Disordered" evidence="9">
    <location>
        <begin position="521"/>
        <end position="541"/>
    </location>
</feature>
<evidence type="ECO:0000256" key="5">
    <source>
        <dbReference type="ARBA" id="ARBA00022989"/>
    </source>
</evidence>
<accession>A0A427XSN1</accession>
<proteinExistence type="inferred from homology"/>
<dbReference type="RefSeq" id="XP_028476299.1">
    <property type="nucleotide sequence ID" value="XM_028623366.1"/>
</dbReference>
<feature type="transmembrane region" description="Helical" evidence="10">
    <location>
        <begin position="377"/>
        <end position="396"/>
    </location>
</feature>
<evidence type="ECO:0000256" key="3">
    <source>
        <dbReference type="ARBA" id="ARBA00022448"/>
    </source>
</evidence>
<evidence type="ECO:0000313" key="12">
    <source>
        <dbReference type="EMBL" id="RSH81844.1"/>
    </source>
</evidence>
<evidence type="ECO:0000256" key="1">
    <source>
        <dbReference type="ARBA" id="ARBA00004141"/>
    </source>
</evidence>
<evidence type="ECO:0000256" key="2">
    <source>
        <dbReference type="ARBA" id="ARBA00010992"/>
    </source>
</evidence>
<comment type="similarity">
    <text evidence="2 8">Belongs to the major facilitator superfamily. Sugar transporter (TC 2.A.1.1) family.</text>
</comment>
<dbReference type="PANTHER" id="PTHR48022">
    <property type="entry name" value="PLASTIDIC GLUCOSE TRANSPORTER 4"/>
    <property type="match status" value="1"/>
</dbReference>
<dbReference type="Pfam" id="PF00083">
    <property type="entry name" value="Sugar_tr"/>
    <property type="match status" value="1"/>
</dbReference>
<keyword evidence="4 10" id="KW-0812">Transmembrane</keyword>
<feature type="transmembrane region" description="Helical" evidence="10">
    <location>
        <begin position="224"/>
        <end position="242"/>
    </location>
</feature>
<keyword evidence="13" id="KW-1185">Reference proteome</keyword>
<feature type="transmembrane region" description="Helical" evidence="10">
    <location>
        <begin position="408"/>
        <end position="429"/>
    </location>
</feature>
<feature type="transmembrane region" description="Helical" evidence="10">
    <location>
        <begin position="351"/>
        <end position="371"/>
    </location>
</feature>
<evidence type="ECO:0000256" key="7">
    <source>
        <dbReference type="ARBA" id="ARBA00049119"/>
    </source>
</evidence>
<dbReference type="InterPro" id="IPR005828">
    <property type="entry name" value="MFS_sugar_transport-like"/>
</dbReference>
<dbReference type="STRING" id="105984.A0A427XSN1"/>
<dbReference type="InterPro" id="IPR020846">
    <property type="entry name" value="MFS_dom"/>
</dbReference>
<feature type="transmembrane region" description="Helical" evidence="10">
    <location>
        <begin position="477"/>
        <end position="495"/>
    </location>
</feature>
<evidence type="ECO:0000313" key="13">
    <source>
        <dbReference type="Proteomes" id="UP000279236"/>
    </source>
</evidence>
<dbReference type="NCBIfam" id="TIGR00879">
    <property type="entry name" value="SP"/>
    <property type="match status" value="1"/>
</dbReference>
<dbReference type="InterPro" id="IPR005829">
    <property type="entry name" value="Sugar_transporter_CS"/>
</dbReference>
<dbReference type="PANTHER" id="PTHR48022:SF68">
    <property type="entry name" value="MAJOR FACILITATOR SUPERFAMILY (MFS) PROFILE DOMAIN-CONTAINING PROTEIN-RELATED"/>
    <property type="match status" value="1"/>
</dbReference>
<evidence type="ECO:0000259" key="11">
    <source>
        <dbReference type="PROSITE" id="PS50850"/>
    </source>
</evidence>
<evidence type="ECO:0000256" key="8">
    <source>
        <dbReference type="RuleBase" id="RU003346"/>
    </source>
</evidence>
<feature type="compositionally biased region" description="Basic and acidic residues" evidence="9">
    <location>
        <begin position="532"/>
        <end position="541"/>
    </location>
</feature>
<dbReference type="OrthoDB" id="2544694at2759"/>
<dbReference type="AlphaFoldDB" id="A0A427XSN1"/>
<feature type="transmembrane region" description="Helical" evidence="10">
    <location>
        <begin position="441"/>
        <end position="465"/>
    </location>
</feature>
<comment type="caution">
    <text evidence="12">The sequence shown here is derived from an EMBL/GenBank/DDBJ whole genome shotgun (WGS) entry which is preliminary data.</text>
</comment>
<reference evidence="12 13" key="1">
    <citation type="submission" date="2018-11" db="EMBL/GenBank/DDBJ databases">
        <title>Genome sequence of Apiotrichum porosum DSM 27194.</title>
        <authorList>
            <person name="Aliyu H."/>
            <person name="Gorte O."/>
            <person name="Ochsenreither K."/>
        </authorList>
    </citation>
    <scope>NUCLEOTIDE SEQUENCE [LARGE SCALE GENOMIC DNA]</scope>
    <source>
        <strain evidence="12 13">DSM 27194</strain>
    </source>
</reference>
<dbReference type="PROSITE" id="PS50850">
    <property type="entry name" value="MFS"/>
    <property type="match status" value="1"/>
</dbReference>
<keyword evidence="6 10" id="KW-0472">Membrane</keyword>
<dbReference type="PROSITE" id="PS00217">
    <property type="entry name" value="SUGAR_TRANSPORT_2"/>
    <property type="match status" value="1"/>
</dbReference>
<dbReference type="EMBL" id="RSCE01000006">
    <property type="protein sequence ID" value="RSH81844.1"/>
    <property type="molecule type" value="Genomic_DNA"/>
</dbReference>
<organism evidence="12 13">
    <name type="scientific">Apiotrichum porosum</name>
    <dbReference type="NCBI Taxonomy" id="105984"/>
    <lineage>
        <taxon>Eukaryota</taxon>
        <taxon>Fungi</taxon>
        <taxon>Dikarya</taxon>
        <taxon>Basidiomycota</taxon>
        <taxon>Agaricomycotina</taxon>
        <taxon>Tremellomycetes</taxon>
        <taxon>Trichosporonales</taxon>
        <taxon>Trichosporonaceae</taxon>
        <taxon>Apiotrichum</taxon>
    </lineage>
</organism>
<feature type="compositionally biased region" description="Basic and acidic residues" evidence="9">
    <location>
        <begin position="1"/>
        <end position="24"/>
    </location>
</feature>
<feature type="transmembrane region" description="Helical" evidence="10">
    <location>
        <begin position="319"/>
        <end position="339"/>
    </location>
</feature>
<evidence type="ECO:0000256" key="9">
    <source>
        <dbReference type="SAM" id="MobiDB-lite"/>
    </source>
</evidence>
<feature type="transmembrane region" description="Helical" evidence="10">
    <location>
        <begin position="131"/>
        <end position="150"/>
    </location>
</feature>
<dbReference type="FunFam" id="1.20.1250.20:FF:000078">
    <property type="entry name" value="MFS maltose transporter, putative"/>
    <property type="match status" value="1"/>
</dbReference>
<dbReference type="GO" id="GO:0005351">
    <property type="term" value="F:carbohydrate:proton symporter activity"/>
    <property type="evidence" value="ECO:0007669"/>
    <property type="project" value="TreeGrafter"/>
</dbReference>
<feature type="transmembrane region" description="Helical" evidence="10">
    <location>
        <begin position="162"/>
        <end position="179"/>
    </location>
</feature>
<name>A0A427XSN1_9TREE</name>
<dbReference type="Proteomes" id="UP000279236">
    <property type="component" value="Unassembled WGS sequence"/>
</dbReference>
<keyword evidence="5 10" id="KW-1133">Transmembrane helix</keyword>
<feature type="transmembrane region" description="Helical" evidence="10">
    <location>
        <begin position="191"/>
        <end position="212"/>
    </location>
</feature>
<feature type="transmembrane region" description="Helical" evidence="10">
    <location>
        <begin position="48"/>
        <end position="64"/>
    </location>
</feature>
<evidence type="ECO:0000256" key="10">
    <source>
        <dbReference type="SAM" id="Phobius"/>
    </source>
</evidence>
<feature type="compositionally biased region" description="Polar residues" evidence="9">
    <location>
        <begin position="521"/>
        <end position="531"/>
    </location>
</feature>
<dbReference type="InterPro" id="IPR036259">
    <property type="entry name" value="MFS_trans_sf"/>
</dbReference>
<protein>
    <recommendedName>
        <fullName evidence="11">Major facilitator superfamily (MFS) profile domain-containing protein</fullName>
    </recommendedName>
</protein>
<dbReference type="GeneID" id="39592582"/>
<evidence type="ECO:0000256" key="6">
    <source>
        <dbReference type="ARBA" id="ARBA00023136"/>
    </source>
</evidence>
<keyword evidence="3 8" id="KW-0813">Transport</keyword>